<reference evidence="4 5" key="1">
    <citation type="submission" date="2019-02" db="EMBL/GenBank/DDBJ databases">
        <title>Deep-cultivation of Planctomycetes and their phenomic and genomic characterization uncovers novel biology.</title>
        <authorList>
            <person name="Wiegand S."/>
            <person name="Jogler M."/>
            <person name="Boedeker C."/>
            <person name="Pinto D."/>
            <person name="Vollmers J."/>
            <person name="Rivas-Marin E."/>
            <person name="Kohn T."/>
            <person name="Peeters S.H."/>
            <person name="Heuer A."/>
            <person name="Rast P."/>
            <person name="Oberbeckmann S."/>
            <person name="Bunk B."/>
            <person name="Jeske O."/>
            <person name="Meyerdierks A."/>
            <person name="Storesund J.E."/>
            <person name="Kallscheuer N."/>
            <person name="Luecker S."/>
            <person name="Lage O.M."/>
            <person name="Pohl T."/>
            <person name="Merkel B.J."/>
            <person name="Hornburger P."/>
            <person name="Mueller R.-W."/>
            <person name="Bruemmer F."/>
            <person name="Labrenz M."/>
            <person name="Spormann A.M."/>
            <person name="Op Den Camp H."/>
            <person name="Overmann J."/>
            <person name="Amann R."/>
            <person name="Jetten M.S.M."/>
            <person name="Mascher T."/>
            <person name="Medema M.H."/>
            <person name="Devos D.P."/>
            <person name="Kaster A.-K."/>
            <person name="Ovreas L."/>
            <person name="Rohde M."/>
            <person name="Galperin M.Y."/>
            <person name="Jogler C."/>
        </authorList>
    </citation>
    <scope>NUCLEOTIDE SEQUENCE [LARGE SCALE GENOMIC DNA]</scope>
    <source>
        <strain evidence="4 5">CA54</strain>
    </source>
</reference>
<dbReference type="InterPro" id="IPR007280">
    <property type="entry name" value="Peptidase_C_arc/bac"/>
</dbReference>
<evidence type="ECO:0000313" key="4">
    <source>
        <dbReference type="EMBL" id="TWU14713.1"/>
    </source>
</evidence>
<evidence type="ECO:0000313" key="5">
    <source>
        <dbReference type="Proteomes" id="UP000320735"/>
    </source>
</evidence>
<accession>A0A5C6BR56</accession>
<dbReference type="OrthoDB" id="237792at2"/>
<dbReference type="AlphaFoldDB" id="A0A5C6BR56"/>
<dbReference type="Pfam" id="PF04151">
    <property type="entry name" value="PPC"/>
    <property type="match status" value="2"/>
</dbReference>
<dbReference type="Gene3D" id="2.60.120.380">
    <property type="match status" value="2"/>
</dbReference>
<evidence type="ECO:0000256" key="1">
    <source>
        <dbReference type="SAM" id="MobiDB-lite"/>
    </source>
</evidence>
<dbReference type="GO" id="GO:0006508">
    <property type="term" value="P:proteolysis"/>
    <property type="evidence" value="ECO:0007669"/>
    <property type="project" value="UniProtKB-KW"/>
</dbReference>
<comment type="caution">
    <text evidence="4">The sequence shown here is derived from an EMBL/GenBank/DDBJ whole genome shotgun (WGS) entry which is preliminary data.</text>
</comment>
<proteinExistence type="predicted"/>
<keyword evidence="2" id="KW-0732">Signal</keyword>
<feature type="chain" id="PRO_5022667638" evidence="2">
    <location>
        <begin position="28"/>
        <end position="822"/>
    </location>
</feature>
<protein>
    <submittedName>
        <fullName evidence="4">Putative subtilase-type serine protease</fullName>
        <ecNumber evidence="4">3.4.21.-</ecNumber>
    </submittedName>
</protein>
<dbReference type="GO" id="GO:0008233">
    <property type="term" value="F:peptidase activity"/>
    <property type="evidence" value="ECO:0007669"/>
    <property type="project" value="UniProtKB-KW"/>
</dbReference>
<evidence type="ECO:0000259" key="3">
    <source>
        <dbReference type="Pfam" id="PF04151"/>
    </source>
</evidence>
<keyword evidence="4" id="KW-0378">Hydrolase</keyword>
<dbReference type="RefSeq" id="WP_146371987.1">
    <property type="nucleotide sequence ID" value="NZ_SJPP01000001.1"/>
</dbReference>
<keyword evidence="4" id="KW-0645">Protease</keyword>
<keyword evidence="5" id="KW-1185">Reference proteome</keyword>
<feature type="compositionally biased region" description="Basic and acidic residues" evidence="1">
    <location>
        <begin position="789"/>
        <end position="816"/>
    </location>
</feature>
<feature type="signal peptide" evidence="2">
    <location>
        <begin position="1"/>
        <end position="27"/>
    </location>
</feature>
<gene>
    <name evidence="4" type="ORF">CA54_35820</name>
</gene>
<dbReference type="EC" id="3.4.21.-" evidence="4"/>
<name>A0A5C6BR56_9PLAN</name>
<organism evidence="4 5">
    <name type="scientific">Symmachiella macrocystis</name>
    <dbReference type="NCBI Taxonomy" id="2527985"/>
    <lineage>
        <taxon>Bacteria</taxon>
        <taxon>Pseudomonadati</taxon>
        <taxon>Planctomycetota</taxon>
        <taxon>Planctomycetia</taxon>
        <taxon>Planctomycetales</taxon>
        <taxon>Planctomycetaceae</taxon>
        <taxon>Symmachiella</taxon>
    </lineage>
</organism>
<feature type="domain" description="Peptidase C-terminal archaeal/bacterial" evidence="3">
    <location>
        <begin position="149"/>
        <end position="221"/>
    </location>
</feature>
<evidence type="ECO:0000256" key="2">
    <source>
        <dbReference type="SAM" id="SignalP"/>
    </source>
</evidence>
<dbReference type="Proteomes" id="UP000320735">
    <property type="component" value="Unassembled WGS sequence"/>
</dbReference>
<feature type="compositionally biased region" description="Pro residues" evidence="1">
    <location>
        <begin position="771"/>
        <end position="782"/>
    </location>
</feature>
<sequence length="822" mass="88264" precursor="true">MLRRFSLGVCACVVLAAITLGAATAIAASPSLKIILPRGVQRGTESVISFSGARMADAEEIFFYSPGFEVTKIEADGANVAKATVKIASDCRLGEHVAQVRTKSGISEFRVFYVGALPIVNEAEPNNDFAEPQKIDLNVTVHGLVTNEDVDYYMVEAKKGQRIAAEIEGMRLGETMFDPYLAILDSKRFELASADDTPLVKQDAAVSVIAPEDGQYFIEVRESAYGGSAACRYCVHIGTFPRPTGVYPAGGKIGEEAEVRFLGDAGGEIAAKLPLPAEIIPNYSVFATAEGSIAPSGNPFRLSEHGNALEVEPNNEFAQATPTELPLAFNGIISEPGDVDCFRFAAKKGQVFEVECYARRLRTPLDPVLNLYKADGSSIAGNDDSRGPDSYIRFKVPEDGEYIVRVTDHLGKGGADYVYRIEFSGVTPSLKLGIPRTARYSQYRQSIFVARGNRFGSLISASRANFSGELILDPKELPPGITMVCEPMAGNLNTMPVVFEAAADAPLGGMLVDFRARHADEKKDISGGYSNRADFVIAAPGQSLYSWRDVDKLAIAVVDELPFHLEIVEPKVPLVRNGSMQLKIVAHRKEGFKAAINVQLPFRPPGVGASSSVTIPEGQNEVLYPLNANSGAGIKKWKIYALGSADVGGAGWVASQLATLEVAEPYVTIALERSAVEKGQKTEIFGKLTHSHPFEGNATVRLVGLPHMVAAPELEITKETAEVTFAVTSDKASPVGTHKNVICQVIITENAEPVVHSNVGATELRIDEPLPPKPDAPAPKPAAKPKAAKPAEPKPAPEKRLTRLEKLRLEAKERAEGTAASK</sequence>
<feature type="region of interest" description="Disordered" evidence="1">
    <location>
        <begin position="765"/>
        <end position="822"/>
    </location>
</feature>
<dbReference type="EMBL" id="SJPP01000001">
    <property type="protein sequence ID" value="TWU14713.1"/>
    <property type="molecule type" value="Genomic_DNA"/>
</dbReference>
<feature type="domain" description="Peptidase C-terminal archaeal/bacterial" evidence="3">
    <location>
        <begin position="338"/>
        <end position="407"/>
    </location>
</feature>